<evidence type="ECO:0000256" key="9">
    <source>
        <dbReference type="ARBA" id="ARBA00023102"/>
    </source>
</evidence>
<dbReference type="EMBL" id="APNK01000001">
    <property type="protein sequence ID" value="KEZ79319.1"/>
    <property type="molecule type" value="Genomic_DNA"/>
</dbReference>
<protein>
    <recommendedName>
        <fullName evidence="10">Phosphoribosyl-ATP pyrophosphatase</fullName>
        <shortName evidence="10">PRA-PH</shortName>
        <ecNumber evidence="10">3.6.1.31</ecNumber>
    </recommendedName>
</protein>
<dbReference type="HAMAP" id="MF_01020">
    <property type="entry name" value="HisE"/>
    <property type="match status" value="1"/>
</dbReference>
<dbReference type="AlphaFoldDB" id="A0A084IRI5"/>
<reference evidence="11 12" key="1">
    <citation type="submission" date="2013-03" db="EMBL/GenBank/DDBJ databases">
        <title>Salinisphaera hydrothermalis C41B8 Genome Sequencing.</title>
        <authorList>
            <person name="Li C."/>
            <person name="Lai Q."/>
            <person name="Shao Z."/>
        </authorList>
    </citation>
    <scope>NUCLEOTIDE SEQUENCE [LARGE SCALE GENOMIC DNA]</scope>
    <source>
        <strain evidence="11 12">C41B8</strain>
    </source>
</reference>
<dbReference type="GO" id="GO:0005524">
    <property type="term" value="F:ATP binding"/>
    <property type="evidence" value="ECO:0007669"/>
    <property type="project" value="UniProtKB-KW"/>
</dbReference>
<accession>A0A084IRI5</accession>
<dbReference type="UniPathway" id="UPA00031">
    <property type="reaction ID" value="UER00007"/>
</dbReference>
<keyword evidence="8 10" id="KW-0067">ATP-binding</keyword>
<comment type="caution">
    <text evidence="11">The sequence shown here is derived from an EMBL/GenBank/DDBJ whole genome shotgun (WGS) entry which is preliminary data.</text>
</comment>
<dbReference type="EC" id="3.6.1.31" evidence="10"/>
<dbReference type="Pfam" id="PF01503">
    <property type="entry name" value="PRA-PH"/>
    <property type="match status" value="1"/>
</dbReference>
<dbReference type="InterPro" id="IPR021130">
    <property type="entry name" value="PRib-ATP_PPHydrolase-like"/>
</dbReference>
<dbReference type="GO" id="GO:0000105">
    <property type="term" value="P:L-histidine biosynthetic process"/>
    <property type="evidence" value="ECO:0007669"/>
    <property type="project" value="UniProtKB-UniRule"/>
</dbReference>
<evidence type="ECO:0000256" key="5">
    <source>
        <dbReference type="ARBA" id="ARBA00022605"/>
    </source>
</evidence>
<dbReference type="STRING" id="1304275.C41B8_01180"/>
<keyword evidence="7 10" id="KW-0378">Hydrolase</keyword>
<dbReference type="InterPro" id="IPR008179">
    <property type="entry name" value="HisE"/>
</dbReference>
<dbReference type="CDD" id="cd11534">
    <property type="entry name" value="NTP-PPase_HisIE_like"/>
    <property type="match status" value="1"/>
</dbReference>
<evidence type="ECO:0000256" key="3">
    <source>
        <dbReference type="ARBA" id="ARBA00005204"/>
    </source>
</evidence>
<proteinExistence type="inferred from homology"/>
<dbReference type="Gene3D" id="1.10.287.1080">
    <property type="entry name" value="MazG-like"/>
    <property type="match status" value="1"/>
</dbReference>
<dbReference type="PANTHER" id="PTHR42945">
    <property type="entry name" value="HISTIDINE BIOSYNTHESIS BIFUNCTIONAL PROTEIN"/>
    <property type="match status" value="1"/>
</dbReference>
<comment type="similarity">
    <text evidence="10">Belongs to the PRA-PH family.</text>
</comment>
<evidence type="ECO:0000256" key="8">
    <source>
        <dbReference type="ARBA" id="ARBA00022840"/>
    </source>
</evidence>
<dbReference type="Proteomes" id="UP000028302">
    <property type="component" value="Unassembled WGS sequence"/>
</dbReference>
<dbReference type="GO" id="GO:0004636">
    <property type="term" value="F:phosphoribosyl-ATP diphosphatase activity"/>
    <property type="evidence" value="ECO:0007669"/>
    <property type="project" value="UniProtKB-UniRule"/>
</dbReference>
<keyword evidence="4 10" id="KW-0963">Cytoplasm</keyword>
<keyword evidence="6 10" id="KW-0547">Nucleotide-binding</keyword>
<evidence type="ECO:0000256" key="4">
    <source>
        <dbReference type="ARBA" id="ARBA00022490"/>
    </source>
</evidence>
<dbReference type="SUPFAM" id="SSF101386">
    <property type="entry name" value="all-alpha NTP pyrophosphatases"/>
    <property type="match status" value="1"/>
</dbReference>
<comment type="pathway">
    <text evidence="3 10">Amino-acid biosynthesis; L-histidine biosynthesis; L-histidine from 5-phospho-alpha-D-ribose 1-diphosphate: step 2/9.</text>
</comment>
<comment type="subcellular location">
    <subcellularLocation>
        <location evidence="2 10">Cytoplasm</location>
    </subcellularLocation>
</comment>
<evidence type="ECO:0000256" key="6">
    <source>
        <dbReference type="ARBA" id="ARBA00022741"/>
    </source>
</evidence>
<dbReference type="NCBIfam" id="TIGR03188">
    <property type="entry name" value="histidine_hisI"/>
    <property type="match status" value="1"/>
</dbReference>
<name>A0A084IRI5_SALHC</name>
<gene>
    <name evidence="10" type="primary">hisE</name>
    <name evidence="11" type="ORF">C41B8_01180</name>
</gene>
<evidence type="ECO:0000256" key="2">
    <source>
        <dbReference type="ARBA" id="ARBA00004496"/>
    </source>
</evidence>
<keyword evidence="9 10" id="KW-0368">Histidine biosynthesis</keyword>
<sequence length="125" mass="13198">MVCMSKSAPNSAPADSDVFTALDAALAKRRMSDPAHSYTASLYAGGVAAISEKIDEEAAEVIEAARGDDDSHVVHEVADLWFHCMVLLQSRGLDSTAVRDELARRFGVSGHEEKAARGGHGGDNA</sequence>
<dbReference type="eggNOG" id="COG0140">
    <property type="taxonomic scope" value="Bacteria"/>
</dbReference>
<keyword evidence="5 10" id="KW-0028">Amino-acid biosynthesis</keyword>
<organism evidence="11 12">
    <name type="scientific">Salinisphaera hydrothermalis (strain C41B8)</name>
    <dbReference type="NCBI Taxonomy" id="1304275"/>
    <lineage>
        <taxon>Bacteria</taxon>
        <taxon>Pseudomonadati</taxon>
        <taxon>Pseudomonadota</taxon>
        <taxon>Gammaproteobacteria</taxon>
        <taxon>Salinisphaerales</taxon>
        <taxon>Salinisphaeraceae</taxon>
        <taxon>Salinisphaera</taxon>
    </lineage>
</organism>
<dbReference type="NCBIfam" id="NF001611">
    <property type="entry name" value="PRK00400.1-3"/>
    <property type="match status" value="1"/>
</dbReference>
<evidence type="ECO:0000256" key="7">
    <source>
        <dbReference type="ARBA" id="ARBA00022801"/>
    </source>
</evidence>
<keyword evidence="12" id="KW-1185">Reference proteome</keyword>
<evidence type="ECO:0000256" key="10">
    <source>
        <dbReference type="HAMAP-Rule" id="MF_01020"/>
    </source>
</evidence>
<dbReference type="GO" id="GO:0005737">
    <property type="term" value="C:cytoplasm"/>
    <property type="evidence" value="ECO:0007669"/>
    <property type="project" value="UniProtKB-SubCell"/>
</dbReference>
<evidence type="ECO:0000313" key="11">
    <source>
        <dbReference type="EMBL" id="KEZ79319.1"/>
    </source>
</evidence>
<comment type="catalytic activity">
    <reaction evidence="1 10">
        <text>1-(5-phospho-beta-D-ribosyl)-ATP + H2O = 1-(5-phospho-beta-D-ribosyl)-5'-AMP + diphosphate + H(+)</text>
        <dbReference type="Rhea" id="RHEA:22828"/>
        <dbReference type="ChEBI" id="CHEBI:15377"/>
        <dbReference type="ChEBI" id="CHEBI:15378"/>
        <dbReference type="ChEBI" id="CHEBI:33019"/>
        <dbReference type="ChEBI" id="CHEBI:59457"/>
        <dbReference type="ChEBI" id="CHEBI:73183"/>
        <dbReference type="EC" id="3.6.1.31"/>
    </reaction>
</comment>
<dbReference type="PANTHER" id="PTHR42945:SF9">
    <property type="entry name" value="HISTIDINE BIOSYNTHESIS BIFUNCTIONAL PROTEIN HISIE"/>
    <property type="match status" value="1"/>
</dbReference>
<evidence type="ECO:0000313" key="12">
    <source>
        <dbReference type="Proteomes" id="UP000028302"/>
    </source>
</evidence>
<evidence type="ECO:0000256" key="1">
    <source>
        <dbReference type="ARBA" id="ARBA00001460"/>
    </source>
</evidence>
<dbReference type="PATRIC" id="fig|1304275.5.peg.238"/>